<gene>
    <name evidence="2" type="ORF">CLV62_103237</name>
</gene>
<name>A0A2V3PRZ1_9BACT</name>
<dbReference type="PANTHER" id="PTHR12558">
    <property type="entry name" value="CELL DIVISION CYCLE 16,23,27"/>
    <property type="match status" value="1"/>
</dbReference>
<dbReference type="RefSeq" id="WP_110309693.1">
    <property type="nucleotide sequence ID" value="NZ_QICL01000003.1"/>
</dbReference>
<evidence type="ECO:0000256" key="1">
    <source>
        <dbReference type="PROSITE-ProRule" id="PRU00339"/>
    </source>
</evidence>
<dbReference type="Proteomes" id="UP000247973">
    <property type="component" value="Unassembled WGS sequence"/>
</dbReference>
<dbReference type="Pfam" id="PF13432">
    <property type="entry name" value="TPR_16"/>
    <property type="match status" value="4"/>
</dbReference>
<dbReference type="Pfam" id="PF13181">
    <property type="entry name" value="TPR_8"/>
    <property type="match status" value="2"/>
</dbReference>
<dbReference type="PANTHER" id="PTHR12558:SF13">
    <property type="entry name" value="CELL DIVISION CYCLE PROTEIN 27 HOMOLOG"/>
    <property type="match status" value="1"/>
</dbReference>
<organism evidence="2 3">
    <name type="scientific">Dysgonomonas alginatilytica</name>
    <dbReference type="NCBI Taxonomy" id="1605892"/>
    <lineage>
        <taxon>Bacteria</taxon>
        <taxon>Pseudomonadati</taxon>
        <taxon>Bacteroidota</taxon>
        <taxon>Bacteroidia</taxon>
        <taxon>Bacteroidales</taxon>
        <taxon>Dysgonomonadaceae</taxon>
        <taxon>Dysgonomonas</taxon>
    </lineage>
</organism>
<keyword evidence="3" id="KW-1185">Reference proteome</keyword>
<reference evidence="2 3" key="1">
    <citation type="submission" date="2018-03" db="EMBL/GenBank/DDBJ databases">
        <title>Genomic Encyclopedia of Archaeal and Bacterial Type Strains, Phase II (KMG-II): from individual species to whole genera.</title>
        <authorList>
            <person name="Goeker M."/>
        </authorList>
    </citation>
    <scope>NUCLEOTIDE SEQUENCE [LARGE SCALE GENOMIC DNA]</scope>
    <source>
        <strain evidence="2 3">DSM 100214</strain>
    </source>
</reference>
<evidence type="ECO:0000313" key="3">
    <source>
        <dbReference type="Proteomes" id="UP000247973"/>
    </source>
</evidence>
<feature type="repeat" description="TPR" evidence="1">
    <location>
        <begin position="246"/>
        <end position="279"/>
    </location>
</feature>
<dbReference type="OrthoDB" id="9814448at2"/>
<comment type="caution">
    <text evidence="2">The sequence shown here is derived from an EMBL/GenBank/DDBJ whole genome shotgun (WGS) entry which is preliminary data.</text>
</comment>
<protein>
    <submittedName>
        <fullName evidence="2">TolA-binding protein</fullName>
    </submittedName>
</protein>
<dbReference type="InterPro" id="IPR011990">
    <property type="entry name" value="TPR-like_helical_dom_sf"/>
</dbReference>
<feature type="repeat" description="TPR" evidence="1">
    <location>
        <begin position="545"/>
        <end position="578"/>
    </location>
</feature>
<feature type="repeat" description="TPR" evidence="1">
    <location>
        <begin position="654"/>
        <end position="687"/>
    </location>
</feature>
<dbReference type="InterPro" id="IPR019734">
    <property type="entry name" value="TPR_rpt"/>
</dbReference>
<sequence>MKKILLITGIGIASTLQLTYAQKGINNELPERLFLQGKEMFLDNNFVGAQNTLTEFKRLSKDKNAELEADYMIAAASYFTGKGNAVDVLREYLDTYPESYHRNDICFYIGSSYFNEKDWSKALYWFEQADVAYLATKEQEDYTFRSAFANLQEGKRSVAANQFELLARNSNKYYEPATYYKAYIDFQKGKYDNALATFERLKNSPEYKEQSLFFITQGLFLKNNLNEAINAGHNYLNTYPNNKNSAEIYRILGNAYYRQGNINESISNYEQYLASESKPFAEDMLQLGIAYTQTGDYQNAIKALQFAASTENKLGQTAYMLLGQNYLKVNDNANALMAFDAASRVQFDPSVSEVALYNYAMLVHKTSLSVFDQSITVLQRFLNEYPNSKYVNEINNQLAATLLSTKNYQAALTVIDKMRNPGRQIIETKQTILFQLGAQDFIDGNYDQAIQRFNASINLGNYDVKSKNESYFWRGETYYRENNYPAAVKDYQTYLSVCNASDDNYSNALYNLGYTYFNMKQYSNALNSFKQYASQERNRQLMTYSDAWNRIGDIYLFNRNFIEAENAYSQASINNPQSAEYADFQKAFVLGLQHNYNGKIAALDVMMRKYPDSQYYDDAMYEKSRALIMLNRETDAIPILTRILNDYPNSNVATQAGVQLGQSYYNSNNPQKAIEAYKQVVQNHKNSEEARIAIQSLEGIYRDINDIGSYASFANSLGNGIIITASRQDSLSYLAAENIYMKGHASEAANAMNKYLQAYPQGQFAGDAHYYIGAIAYNKKDYETALQAFNNTINSGNSKNLNKALALVGEIQLSKGNNQAAYNAYKEMMRTAASADDKSTAQLGMLKVANSLNKDVEVITVATALLSQGKTSPEVVSEARLYRAKAYLNTGETNKAIDDLQKAASDTRSVYGAEAQYLLAKTYLKNGNYDKAEQQVLGLMKQGTPHAYWMAQSIIVLSDTYLAKGDKFQAKQYLESLKANYTGNEADITTMINDRLTQLNK</sequence>
<evidence type="ECO:0000313" key="2">
    <source>
        <dbReference type="EMBL" id="PXV67563.1"/>
    </source>
</evidence>
<dbReference type="EMBL" id="QICL01000003">
    <property type="protein sequence ID" value="PXV67563.1"/>
    <property type="molecule type" value="Genomic_DNA"/>
</dbReference>
<proteinExistence type="predicted"/>
<accession>A0A2V3PRZ1</accession>
<dbReference type="PROSITE" id="PS50005">
    <property type="entry name" value="TPR"/>
    <property type="match status" value="5"/>
</dbReference>
<dbReference type="AlphaFoldDB" id="A0A2V3PRZ1"/>
<dbReference type="SUPFAM" id="SSF48452">
    <property type="entry name" value="TPR-like"/>
    <property type="match status" value="4"/>
</dbReference>
<feature type="repeat" description="TPR" evidence="1">
    <location>
        <begin position="506"/>
        <end position="539"/>
    </location>
</feature>
<dbReference type="Gene3D" id="1.25.40.10">
    <property type="entry name" value="Tetratricopeptide repeat domain"/>
    <property type="match status" value="8"/>
</dbReference>
<dbReference type="SMART" id="SM00028">
    <property type="entry name" value="TPR"/>
    <property type="match status" value="10"/>
</dbReference>
<feature type="repeat" description="TPR" evidence="1">
    <location>
        <begin position="281"/>
        <end position="314"/>
    </location>
</feature>
<keyword evidence="1" id="KW-0802">TPR repeat</keyword>
<dbReference type="Pfam" id="PF13174">
    <property type="entry name" value="TPR_6"/>
    <property type="match status" value="2"/>
</dbReference>